<keyword evidence="1" id="KW-1133">Transmembrane helix</keyword>
<evidence type="ECO:0000313" key="3">
    <source>
        <dbReference type="Proteomes" id="UP000031599"/>
    </source>
</evidence>
<dbReference type="EMBL" id="JMCC02000001">
    <property type="protein sequence ID" value="KIG19596.1"/>
    <property type="molecule type" value="Genomic_DNA"/>
</dbReference>
<name>A0A0C2D955_9BACT</name>
<sequence>MRDLEPTDAGVRLQVLAEAIEPSLRAILDEVDRLAPRPTGPHEGEIVDNAVAVGDGTFIALTPTPRRSATQLVVNTVSVVIGLGLGAGLMLNGVALESAFVAGGITMAAPSGIVSLWLGARQRAGTKHTGLLCLPDRLVIRYPTFISVLPRSAVLSIEERMHEEPGSQYEGPSTVYSGVVVFNNSKRERQELAIVDARAKGEAGLSLRASHIEGQYVTAVVRYLVRRWLKNDPAERTKR</sequence>
<organism evidence="2 3">
    <name type="scientific">Enhygromyxa salina</name>
    <dbReference type="NCBI Taxonomy" id="215803"/>
    <lineage>
        <taxon>Bacteria</taxon>
        <taxon>Pseudomonadati</taxon>
        <taxon>Myxococcota</taxon>
        <taxon>Polyangia</taxon>
        <taxon>Nannocystales</taxon>
        <taxon>Nannocystaceae</taxon>
        <taxon>Enhygromyxa</taxon>
    </lineage>
</organism>
<keyword evidence="1" id="KW-0812">Transmembrane</keyword>
<protein>
    <submittedName>
        <fullName evidence="2">Uncharacterized protein</fullName>
    </submittedName>
</protein>
<evidence type="ECO:0000313" key="2">
    <source>
        <dbReference type="EMBL" id="KIG19596.1"/>
    </source>
</evidence>
<gene>
    <name evidence="2" type="ORF">DB30_00105</name>
</gene>
<feature type="transmembrane region" description="Helical" evidence="1">
    <location>
        <begin position="99"/>
        <end position="118"/>
    </location>
</feature>
<keyword evidence="1" id="KW-0472">Membrane</keyword>
<accession>A0A0C2D955</accession>
<comment type="caution">
    <text evidence="2">The sequence shown here is derived from an EMBL/GenBank/DDBJ whole genome shotgun (WGS) entry which is preliminary data.</text>
</comment>
<dbReference type="Proteomes" id="UP000031599">
    <property type="component" value="Unassembled WGS sequence"/>
</dbReference>
<dbReference type="RefSeq" id="WP_052545948.1">
    <property type="nucleotide sequence ID" value="NZ_JMCC02000001.1"/>
</dbReference>
<dbReference type="AlphaFoldDB" id="A0A0C2D955"/>
<reference evidence="2 3" key="1">
    <citation type="submission" date="2014-12" db="EMBL/GenBank/DDBJ databases">
        <title>Genome assembly of Enhygromyxa salina DSM 15201.</title>
        <authorList>
            <person name="Sharma G."/>
            <person name="Subramanian S."/>
        </authorList>
    </citation>
    <scope>NUCLEOTIDE SEQUENCE [LARGE SCALE GENOMIC DNA]</scope>
    <source>
        <strain evidence="2 3">DSM 15201</strain>
    </source>
</reference>
<feature type="transmembrane region" description="Helical" evidence="1">
    <location>
        <begin position="72"/>
        <end position="93"/>
    </location>
</feature>
<evidence type="ECO:0000256" key="1">
    <source>
        <dbReference type="SAM" id="Phobius"/>
    </source>
</evidence>
<proteinExistence type="predicted"/>